<feature type="region of interest" description="Disordered" evidence="1">
    <location>
        <begin position="282"/>
        <end position="359"/>
    </location>
</feature>
<feature type="compositionally biased region" description="Basic and acidic residues" evidence="1">
    <location>
        <begin position="282"/>
        <end position="294"/>
    </location>
</feature>
<evidence type="ECO:0000313" key="3">
    <source>
        <dbReference type="EMBL" id="CAL1155449.1"/>
    </source>
</evidence>
<evidence type="ECO:0000313" key="4">
    <source>
        <dbReference type="EMBL" id="CAL4789386.1"/>
    </source>
</evidence>
<comment type="caution">
    <text evidence="2">The sequence shown here is derived from an EMBL/GenBank/DDBJ whole genome shotgun (WGS) entry which is preliminary data.</text>
</comment>
<proteinExistence type="predicted"/>
<reference evidence="2" key="1">
    <citation type="submission" date="2022-10" db="EMBL/GenBank/DDBJ databases">
        <authorList>
            <person name="Chen Y."/>
            <person name="Dougan E. K."/>
            <person name="Chan C."/>
            <person name="Rhodes N."/>
            <person name="Thang M."/>
        </authorList>
    </citation>
    <scope>NUCLEOTIDE SEQUENCE</scope>
</reference>
<gene>
    <name evidence="2" type="ORF">C1SCF055_LOCUS28055</name>
</gene>
<name>A0A9P1D1F0_9DINO</name>
<reference evidence="3" key="2">
    <citation type="submission" date="2024-04" db="EMBL/GenBank/DDBJ databases">
        <authorList>
            <person name="Chen Y."/>
            <person name="Shah S."/>
            <person name="Dougan E. K."/>
            <person name="Thang M."/>
            <person name="Chan C."/>
        </authorList>
    </citation>
    <scope>NUCLEOTIDE SEQUENCE [LARGE SCALE GENOMIC DNA]</scope>
</reference>
<dbReference type="EMBL" id="CAMXCT030003035">
    <property type="protein sequence ID" value="CAL4789386.1"/>
    <property type="molecule type" value="Genomic_DNA"/>
</dbReference>
<dbReference type="EMBL" id="CAMXCT020003035">
    <property type="protein sequence ID" value="CAL1155449.1"/>
    <property type="molecule type" value="Genomic_DNA"/>
</dbReference>
<evidence type="ECO:0000313" key="5">
    <source>
        <dbReference type="Proteomes" id="UP001152797"/>
    </source>
</evidence>
<dbReference type="Proteomes" id="UP001152797">
    <property type="component" value="Unassembled WGS sequence"/>
</dbReference>
<feature type="region of interest" description="Disordered" evidence="1">
    <location>
        <begin position="190"/>
        <end position="221"/>
    </location>
</feature>
<evidence type="ECO:0000256" key="1">
    <source>
        <dbReference type="SAM" id="MobiDB-lite"/>
    </source>
</evidence>
<dbReference type="AlphaFoldDB" id="A0A9P1D1F0"/>
<organism evidence="2">
    <name type="scientific">Cladocopium goreaui</name>
    <dbReference type="NCBI Taxonomy" id="2562237"/>
    <lineage>
        <taxon>Eukaryota</taxon>
        <taxon>Sar</taxon>
        <taxon>Alveolata</taxon>
        <taxon>Dinophyceae</taxon>
        <taxon>Suessiales</taxon>
        <taxon>Symbiodiniaceae</taxon>
        <taxon>Cladocopium</taxon>
    </lineage>
</organism>
<dbReference type="OrthoDB" id="449411at2759"/>
<feature type="compositionally biased region" description="Pro residues" evidence="1">
    <location>
        <begin position="348"/>
        <end position="359"/>
    </location>
</feature>
<sequence>MQSSLCFGLIGDSSLYTKRANKKQSPVAKVLRNDYGYTNLHDKVFAGRGLQDIYRFLTGTPQAPPPRFDVLGISYFGNEHVKKPMNEPDQYRQWSKLFTVLRDKPWMRVVFFIGGFSAKYGYCRAYDENMDKIRRWVRNAGFEVVEARNEVQRWELAADDTHFSVECLDELAAFWNKLLLGHSHSFDARAKASTRSKPKRAREPTPPRSLSPSLSTNSTSYDKPWQAHYEEFDAVSSDDEWCNKRHRSDRRQPWEDQAHHQVLESYFQLVERRARQHRQQFEEEERRLASEGHPWRTKATKATKDTAQRQYHGRRHDYGYSGYGRRDRGSSWGDSPVYSKWSRGRSGPRPPSHPPWMER</sequence>
<dbReference type="EMBL" id="CAMXCT010003035">
    <property type="protein sequence ID" value="CAI4002074.1"/>
    <property type="molecule type" value="Genomic_DNA"/>
</dbReference>
<keyword evidence="5" id="KW-1185">Reference proteome</keyword>
<accession>A0A9P1D1F0</accession>
<protein>
    <submittedName>
        <fullName evidence="4">Ammonium transporter AmtB-like domain-containing protein</fullName>
    </submittedName>
</protein>
<evidence type="ECO:0000313" key="2">
    <source>
        <dbReference type="EMBL" id="CAI4002074.1"/>
    </source>
</evidence>
<feature type="compositionally biased region" description="Low complexity" evidence="1">
    <location>
        <begin position="210"/>
        <end position="220"/>
    </location>
</feature>